<reference evidence="1 2" key="1">
    <citation type="submission" date="2019-06" db="EMBL/GenBank/DDBJ databases">
        <title>Sequencing the genomes of 1000 actinobacteria strains.</title>
        <authorList>
            <person name="Klenk H.-P."/>
        </authorList>
    </citation>
    <scope>NUCLEOTIDE SEQUENCE [LARGE SCALE GENOMIC DNA]</scope>
    <source>
        <strain evidence="1 2">DSM 18607</strain>
    </source>
</reference>
<dbReference type="Gene3D" id="3.30.530.20">
    <property type="match status" value="1"/>
</dbReference>
<dbReference type="EMBL" id="VFMN01000001">
    <property type="protein sequence ID" value="TQJ09958.1"/>
    <property type="molecule type" value="Genomic_DNA"/>
</dbReference>
<sequence>MITVSRTLQVAPSPSVVFAYLEDFTRTQEWDPGTVTTTRSDPPGTALGVGAHFHNVSTYRGRETQLDYVCTVHEQDRHLVFEGRNRTVHAADDLTLAPSATGGTVVTYRARFAFQRWVRYVEPFLRRGFEPIADETVARLTEVLDRLP</sequence>
<name>A0A542E3P2_9MICO</name>
<organism evidence="1 2">
    <name type="scientific">Lapillicoccus jejuensis</name>
    <dbReference type="NCBI Taxonomy" id="402171"/>
    <lineage>
        <taxon>Bacteria</taxon>
        <taxon>Bacillati</taxon>
        <taxon>Actinomycetota</taxon>
        <taxon>Actinomycetes</taxon>
        <taxon>Micrococcales</taxon>
        <taxon>Intrasporangiaceae</taxon>
        <taxon>Lapillicoccus</taxon>
    </lineage>
</organism>
<dbReference type="AlphaFoldDB" id="A0A542E3P2"/>
<dbReference type="InterPro" id="IPR023393">
    <property type="entry name" value="START-like_dom_sf"/>
</dbReference>
<gene>
    <name evidence="1" type="ORF">FB458_3075</name>
</gene>
<evidence type="ECO:0000313" key="2">
    <source>
        <dbReference type="Proteomes" id="UP000317893"/>
    </source>
</evidence>
<dbReference type="SUPFAM" id="SSF55961">
    <property type="entry name" value="Bet v1-like"/>
    <property type="match status" value="1"/>
</dbReference>
<dbReference type="Proteomes" id="UP000317893">
    <property type="component" value="Unassembled WGS sequence"/>
</dbReference>
<keyword evidence="2" id="KW-1185">Reference proteome</keyword>
<dbReference type="RefSeq" id="WP_211356061.1">
    <property type="nucleotide sequence ID" value="NZ_BAAAPR010000007.1"/>
</dbReference>
<evidence type="ECO:0000313" key="1">
    <source>
        <dbReference type="EMBL" id="TQJ09958.1"/>
    </source>
</evidence>
<accession>A0A542E3P2</accession>
<dbReference type="Pfam" id="PF10604">
    <property type="entry name" value="Polyketide_cyc2"/>
    <property type="match status" value="1"/>
</dbReference>
<protein>
    <submittedName>
        <fullName evidence="1">Polyketide cyclase/dehydrase/lipid transport protein</fullName>
    </submittedName>
</protein>
<proteinExistence type="predicted"/>
<comment type="caution">
    <text evidence="1">The sequence shown here is derived from an EMBL/GenBank/DDBJ whole genome shotgun (WGS) entry which is preliminary data.</text>
</comment>
<dbReference type="InterPro" id="IPR019587">
    <property type="entry name" value="Polyketide_cyclase/dehydratase"/>
</dbReference>